<keyword evidence="1" id="KW-0812">Transmembrane</keyword>
<feature type="chain" id="PRO_5032477423" evidence="2">
    <location>
        <begin position="16"/>
        <end position="124"/>
    </location>
</feature>
<keyword evidence="1" id="KW-0472">Membrane</keyword>
<name>A0A816Y5D3_BRANA</name>
<keyword evidence="1" id="KW-1133">Transmembrane helix</keyword>
<keyword evidence="2" id="KW-0732">Signal</keyword>
<accession>A0A816Y5D3</accession>
<evidence type="ECO:0000256" key="1">
    <source>
        <dbReference type="SAM" id="Phobius"/>
    </source>
</evidence>
<gene>
    <name evidence="3" type="ORF">DARMORV10_A01P38570.1</name>
</gene>
<dbReference type="Proteomes" id="UP001295469">
    <property type="component" value="Chromosome A01"/>
</dbReference>
<organism evidence="3">
    <name type="scientific">Brassica napus</name>
    <name type="common">Rape</name>
    <dbReference type="NCBI Taxonomy" id="3708"/>
    <lineage>
        <taxon>Eukaryota</taxon>
        <taxon>Viridiplantae</taxon>
        <taxon>Streptophyta</taxon>
        <taxon>Embryophyta</taxon>
        <taxon>Tracheophyta</taxon>
        <taxon>Spermatophyta</taxon>
        <taxon>Magnoliopsida</taxon>
        <taxon>eudicotyledons</taxon>
        <taxon>Gunneridae</taxon>
        <taxon>Pentapetalae</taxon>
        <taxon>rosids</taxon>
        <taxon>malvids</taxon>
        <taxon>Brassicales</taxon>
        <taxon>Brassicaceae</taxon>
        <taxon>Brassiceae</taxon>
        <taxon>Brassica</taxon>
    </lineage>
</organism>
<proteinExistence type="predicted"/>
<dbReference type="EMBL" id="HG994355">
    <property type="protein sequence ID" value="CAF2154948.1"/>
    <property type="molecule type" value="Genomic_DNA"/>
</dbReference>
<feature type="transmembrane region" description="Helical" evidence="1">
    <location>
        <begin position="37"/>
        <end position="56"/>
    </location>
</feature>
<sequence length="124" mass="13980">MGPPIFFLLVAPVSTGPPLLMGMVCKSYASVEDLKKISMAIAVAINSVVVGVRKVNGSGRSILGYIQICCIVLKFFIFSTILFSLFFCEFLIDEKKNLDLIFDLVFYHFTCFWYVCKNKHTFSI</sequence>
<feature type="transmembrane region" description="Helical" evidence="1">
    <location>
        <begin position="98"/>
        <end position="115"/>
    </location>
</feature>
<feature type="signal peptide" evidence="2">
    <location>
        <begin position="1"/>
        <end position="15"/>
    </location>
</feature>
<feature type="transmembrane region" description="Helical" evidence="1">
    <location>
        <begin position="6"/>
        <end position="25"/>
    </location>
</feature>
<dbReference type="AlphaFoldDB" id="A0A816Y5D3"/>
<evidence type="ECO:0000256" key="2">
    <source>
        <dbReference type="SAM" id="SignalP"/>
    </source>
</evidence>
<reference evidence="3" key="1">
    <citation type="submission" date="2021-01" db="EMBL/GenBank/DDBJ databases">
        <authorList>
            <consortium name="Genoscope - CEA"/>
            <person name="William W."/>
        </authorList>
    </citation>
    <scope>NUCLEOTIDE SEQUENCE</scope>
</reference>
<evidence type="ECO:0000313" key="3">
    <source>
        <dbReference type="EMBL" id="CAF2154948.1"/>
    </source>
</evidence>
<feature type="transmembrane region" description="Helical" evidence="1">
    <location>
        <begin position="62"/>
        <end position="86"/>
    </location>
</feature>
<protein>
    <submittedName>
        <fullName evidence="3">(rape) hypothetical protein</fullName>
    </submittedName>
</protein>